<feature type="domain" description="RING-type" evidence="5">
    <location>
        <begin position="47"/>
        <end position="90"/>
    </location>
</feature>
<keyword evidence="4" id="KW-0812">Transmembrane</keyword>
<evidence type="ECO:0000259" key="5">
    <source>
        <dbReference type="PROSITE" id="PS50089"/>
    </source>
</evidence>
<evidence type="ECO:0000313" key="6">
    <source>
        <dbReference type="EMBL" id="QHT17524.1"/>
    </source>
</evidence>
<keyword evidence="4" id="KW-0472">Membrane</keyword>
<dbReference type="PROSITE" id="PS50089">
    <property type="entry name" value="ZF_RING_2"/>
    <property type="match status" value="1"/>
</dbReference>
<evidence type="ECO:0000256" key="2">
    <source>
        <dbReference type="ARBA" id="ARBA00022771"/>
    </source>
</evidence>
<accession>A0A6C0DML6</accession>
<evidence type="ECO:0000256" key="1">
    <source>
        <dbReference type="ARBA" id="ARBA00022723"/>
    </source>
</evidence>
<dbReference type="PANTHER" id="PTHR23041:SF78">
    <property type="entry name" value="E3 UBIQUITIN-PROTEIN LIGASE RNF4"/>
    <property type="match status" value="1"/>
</dbReference>
<dbReference type="Pfam" id="PF13639">
    <property type="entry name" value="zf-RING_2"/>
    <property type="match status" value="1"/>
</dbReference>
<dbReference type="PANTHER" id="PTHR23041">
    <property type="entry name" value="RING FINGER DOMAIN-CONTAINING"/>
    <property type="match status" value="1"/>
</dbReference>
<dbReference type="Gene3D" id="3.30.40.10">
    <property type="entry name" value="Zinc/RING finger domain, C3HC4 (zinc finger)"/>
    <property type="match status" value="1"/>
</dbReference>
<dbReference type="InterPro" id="IPR017907">
    <property type="entry name" value="Znf_RING_CS"/>
</dbReference>
<evidence type="ECO:0000256" key="3">
    <source>
        <dbReference type="ARBA" id="ARBA00022833"/>
    </source>
</evidence>
<dbReference type="EMBL" id="MN739641">
    <property type="protein sequence ID" value="QHT17524.1"/>
    <property type="molecule type" value="Genomic_DNA"/>
</dbReference>
<keyword evidence="1" id="KW-0479">Metal-binding</keyword>
<feature type="transmembrane region" description="Helical" evidence="4">
    <location>
        <begin position="127"/>
        <end position="145"/>
    </location>
</feature>
<keyword evidence="3" id="KW-0862">Zinc</keyword>
<proteinExistence type="predicted"/>
<evidence type="ECO:0000256" key="4">
    <source>
        <dbReference type="SAM" id="Phobius"/>
    </source>
</evidence>
<dbReference type="GO" id="GO:0008270">
    <property type="term" value="F:zinc ion binding"/>
    <property type="evidence" value="ECO:0007669"/>
    <property type="project" value="UniProtKB-KW"/>
</dbReference>
<protein>
    <recommendedName>
        <fullName evidence="5">RING-type domain-containing protein</fullName>
    </recommendedName>
</protein>
<dbReference type="AlphaFoldDB" id="A0A6C0DML6"/>
<reference evidence="6" key="1">
    <citation type="journal article" date="2020" name="Nature">
        <title>Giant virus diversity and host interactions through global metagenomics.</title>
        <authorList>
            <person name="Schulz F."/>
            <person name="Roux S."/>
            <person name="Paez-Espino D."/>
            <person name="Jungbluth S."/>
            <person name="Walsh D.A."/>
            <person name="Denef V.J."/>
            <person name="McMahon K.D."/>
            <person name="Konstantinidis K.T."/>
            <person name="Eloe-Fadrosh E.A."/>
            <person name="Kyrpides N.C."/>
            <person name="Woyke T."/>
        </authorList>
    </citation>
    <scope>NUCLEOTIDE SEQUENCE</scope>
    <source>
        <strain evidence="6">GVMAG-M-3300023174-24</strain>
    </source>
</reference>
<dbReference type="InterPro" id="IPR001841">
    <property type="entry name" value="Znf_RING"/>
</dbReference>
<name>A0A6C0DML6_9ZZZZ</name>
<organism evidence="6">
    <name type="scientific">viral metagenome</name>
    <dbReference type="NCBI Taxonomy" id="1070528"/>
    <lineage>
        <taxon>unclassified sequences</taxon>
        <taxon>metagenomes</taxon>
        <taxon>organismal metagenomes</taxon>
    </lineage>
</organism>
<dbReference type="SMART" id="SM00184">
    <property type="entry name" value="RING"/>
    <property type="match status" value="1"/>
</dbReference>
<keyword evidence="2" id="KW-0863">Zinc-finger</keyword>
<dbReference type="SUPFAM" id="SSF57850">
    <property type="entry name" value="RING/U-box"/>
    <property type="match status" value="1"/>
</dbReference>
<dbReference type="InterPro" id="IPR047134">
    <property type="entry name" value="RNF4"/>
</dbReference>
<dbReference type="InterPro" id="IPR013083">
    <property type="entry name" value="Znf_RING/FYVE/PHD"/>
</dbReference>
<keyword evidence="4" id="KW-1133">Transmembrane helix</keyword>
<sequence>MYYIMDGMDMTSGPIYCACCIYDEIQKIDYILISNNPSQNKNEYVECPICLEDRPHIEIITTNCGHNYCIKCIKAYFDSKKKPYSCAYCRRKIDKISIVSKYYYIEFKIYDYLSDNSYIDSNIMIRLKFAVVLSVFVMIISLGVLRVS</sequence>
<dbReference type="PROSITE" id="PS00518">
    <property type="entry name" value="ZF_RING_1"/>
    <property type="match status" value="1"/>
</dbReference>